<sequence length="94" mass="10702">MRFRQSILIKNVAQVTGIVDDAAVAPSLPGYWECQFDVSHLISSHPKINKLDSALFTKFRIFFFISDYSIISTGTKYQRLTSVGHGIMPTRYCR</sequence>
<dbReference type="EMBL" id="CM010716">
    <property type="protein sequence ID" value="RZC52331.1"/>
    <property type="molecule type" value="Genomic_DNA"/>
</dbReference>
<evidence type="ECO:0000313" key="2">
    <source>
        <dbReference type="Proteomes" id="UP000316621"/>
    </source>
</evidence>
<evidence type="ECO:0000313" key="1">
    <source>
        <dbReference type="EMBL" id="RZC52331.1"/>
    </source>
</evidence>
<dbReference type="Gramene" id="RZC52331">
    <property type="protein sequence ID" value="RZC52331"/>
    <property type="gene ID" value="C5167_020756"/>
</dbReference>
<name>A0A4Y7IX53_PAPSO</name>
<protein>
    <submittedName>
        <fullName evidence="1">Uncharacterized protein</fullName>
    </submittedName>
</protein>
<reference evidence="1 2" key="1">
    <citation type="journal article" date="2018" name="Science">
        <title>The opium poppy genome and morphinan production.</title>
        <authorList>
            <person name="Guo L."/>
            <person name="Winzer T."/>
            <person name="Yang X."/>
            <person name="Li Y."/>
            <person name="Ning Z."/>
            <person name="He Z."/>
            <person name="Teodor R."/>
            <person name="Lu Y."/>
            <person name="Bowser T.A."/>
            <person name="Graham I.A."/>
            <person name="Ye K."/>
        </authorList>
    </citation>
    <scope>NUCLEOTIDE SEQUENCE [LARGE SCALE GENOMIC DNA]</scope>
    <source>
        <strain evidence="2">cv. HN1</strain>
        <tissue evidence="1">Leaves</tissue>
    </source>
</reference>
<gene>
    <name evidence="1" type="ORF">C5167_020756</name>
</gene>
<keyword evidence="2" id="KW-1185">Reference proteome</keyword>
<organism evidence="1 2">
    <name type="scientific">Papaver somniferum</name>
    <name type="common">Opium poppy</name>
    <dbReference type="NCBI Taxonomy" id="3469"/>
    <lineage>
        <taxon>Eukaryota</taxon>
        <taxon>Viridiplantae</taxon>
        <taxon>Streptophyta</taxon>
        <taxon>Embryophyta</taxon>
        <taxon>Tracheophyta</taxon>
        <taxon>Spermatophyta</taxon>
        <taxon>Magnoliopsida</taxon>
        <taxon>Ranunculales</taxon>
        <taxon>Papaveraceae</taxon>
        <taxon>Papaveroideae</taxon>
        <taxon>Papaver</taxon>
    </lineage>
</organism>
<dbReference type="Proteomes" id="UP000316621">
    <property type="component" value="Chromosome 2"/>
</dbReference>
<accession>A0A4Y7IX53</accession>
<dbReference type="AlphaFoldDB" id="A0A4Y7IX53"/>
<proteinExistence type="predicted"/>